<gene>
    <name evidence="11" type="primary">gspI_3</name>
    <name evidence="11" type="ORF">SAMEA3906486_04397</name>
</gene>
<dbReference type="SUPFAM" id="SSF54523">
    <property type="entry name" value="Pili subunits"/>
    <property type="match status" value="1"/>
</dbReference>
<dbReference type="InterPro" id="IPR045584">
    <property type="entry name" value="Pilin-like"/>
</dbReference>
<evidence type="ECO:0000256" key="4">
    <source>
        <dbReference type="ARBA" id="ARBA00022481"/>
    </source>
</evidence>
<keyword evidence="8 9" id="KW-0472">Membrane</keyword>
<protein>
    <recommendedName>
        <fullName evidence="9">Type II secretion system protein I</fullName>
        <shortName evidence="9">T2SS minor pseudopilin I</shortName>
    </recommendedName>
</protein>
<name>A0A157SS77_9BORD</name>
<feature type="transmembrane region" description="Helical" evidence="9">
    <location>
        <begin position="21"/>
        <end position="39"/>
    </location>
</feature>
<keyword evidence="3" id="KW-1003">Cell membrane</keyword>
<dbReference type="STRING" id="288768.SAMEA3906486_04397"/>
<dbReference type="NCBIfam" id="TIGR02532">
    <property type="entry name" value="IV_pilin_GFxxxE"/>
    <property type="match status" value="1"/>
</dbReference>
<dbReference type="NCBIfam" id="TIGR01707">
    <property type="entry name" value="gspI"/>
    <property type="match status" value="1"/>
</dbReference>
<evidence type="ECO:0000256" key="5">
    <source>
        <dbReference type="ARBA" id="ARBA00022519"/>
    </source>
</evidence>
<comment type="subunit">
    <text evidence="9">Type II secretion is composed of four main components: the outer membrane complex, the inner membrane complex, the cytoplasmic secretion ATPase and the periplasm-spanning pseudopilus.</text>
</comment>
<comment type="function">
    <text evidence="9">Component of the type II secretion system required for the energy-dependent secretion of extracellular factors such as proteases and toxins from the periplasm.</text>
</comment>
<accession>A0A157SS77</accession>
<dbReference type="OrthoDB" id="5296572at2"/>
<evidence type="ECO:0000256" key="8">
    <source>
        <dbReference type="ARBA" id="ARBA00023136"/>
    </source>
</evidence>
<dbReference type="InterPro" id="IPR012902">
    <property type="entry name" value="N_methyl_site"/>
</dbReference>
<proteinExistence type="inferred from homology"/>
<reference evidence="11 12" key="1">
    <citation type="submission" date="2016-04" db="EMBL/GenBank/DDBJ databases">
        <authorList>
            <consortium name="Pathogen Informatics"/>
        </authorList>
    </citation>
    <scope>NUCLEOTIDE SEQUENCE [LARGE SCALE GENOMIC DNA]</scope>
    <source>
        <strain evidence="11 12">H050680373</strain>
    </source>
</reference>
<dbReference type="RefSeq" id="WP_066131837.1">
    <property type="nucleotide sequence ID" value="NZ_FKIF01000008.1"/>
</dbReference>
<evidence type="ECO:0000313" key="11">
    <source>
        <dbReference type="EMBL" id="SAI72993.1"/>
    </source>
</evidence>
<evidence type="ECO:0000256" key="3">
    <source>
        <dbReference type="ARBA" id="ARBA00022475"/>
    </source>
</evidence>
<evidence type="ECO:0000256" key="7">
    <source>
        <dbReference type="ARBA" id="ARBA00022989"/>
    </source>
</evidence>
<dbReference type="PANTHER" id="PTHR38779:SF2">
    <property type="entry name" value="TYPE II SECRETION SYSTEM PROTEIN I-RELATED"/>
    <property type="match status" value="1"/>
</dbReference>
<dbReference type="PANTHER" id="PTHR38779">
    <property type="entry name" value="TYPE II SECRETION SYSTEM PROTEIN I-RELATED"/>
    <property type="match status" value="1"/>
</dbReference>
<sequence>MSANALVCPTRDRRHQRGLSLIEVLVAVAIMAFALTAISRATGLLAGTNDAVRDRSLALLSAQNRIVELQIDTALPAPGTARAPCPQGAHAFTCETQTVALTGGARRVTVQVYRPSQPHPRLATLQGVVEPQ</sequence>
<keyword evidence="6 9" id="KW-0812">Transmembrane</keyword>
<keyword evidence="4 9" id="KW-0488">Methylation</keyword>
<keyword evidence="5 9" id="KW-0997">Cell inner membrane</keyword>
<dbReference type="InterPro" id="IPR003413">
    <property type="entry name" value="T2SS_GspI_C"/>
</dbReference>
<keyword evidence="12" id="KW-1185">Reference proteome</keyword>
<dbReference type="InterPro" id="IPR010052">
    <property type="entry name" value="T2SS_protein-GspI"/>
</dbReference>
<dbReference type="Proteomes" id="UP000076848">
    <property type="component" value="Unassembled WGS sequence"/>
</dbReference>
<feature type="domain" description="Type II secretion system protein GspI C-terminal" evidence="10">
    <location>
        <begin position="53"/>
        <end position="129"/>
    </location>
</feature>
<comment type="similarity">
    <text evidence="2 9">Belongs to the GSP I family.</text>
</comment>
<comment type="subcellular location">
    <subcellularLocation>
        <location evidence="1 9">Cell inner membrane</location>
        <topology evidence="1 9">Single-pass membrane protein</topology>
    </subcellularLocation>
</comment>
<dbReference type="Gene3D" id="3.30.1300.30">
    <property type="entry name" value="GSPII I/J protein-like"/>
    <property type="match status" value="1"/>
</dbReference>
<dbReference type="PROSITE" id="PS00409">
    <property type="entry name" value="PROKAR_NTER_METHYL"/>
    <property type="match status" value="1"/>
</dbReference>
<evidence type="ECO:0000313" key="12">
    <source>
        <dbReference type="Proteomes" id="UP000076848"/>
    </source>
</evidence>
<evidence type="ECO:0000256" key="9">
    <source>
        <dbReference type="RuleBase" id="RU368030"/>
    </source>
</evidence>
<evidence type="ECO:0000259" key="10">
    <source>
        <dbReference type="Pfam" id="PF02501"/>
    </source>
</evidence>
<dbReference type="Pfam" id="PF07963">
    <property type="entry name" value="N_methyl"/>
    <property type="match status" value="1"/>
</dbReference>
<dbReference type="EMBL" id="FKIF01000008">
    <property type="protein sequence ID" value="SAI72993.1"/>
    <property type="molecule type" value="Genomic_DNA"/>
</dbReference>
<evidence type="ECO:0000256" key="2">
    <source>
        <dbReference type="ARBA" id="ARBA00008358"/>
    </source>
</evidence>
<dbReference type="Pfam" id="PF02501">
    <property type="entry name" value="T2SSI"/>
    <property type="match status" value="1"/>
</dbReference>
<keyword evidence="7 9" id="KW-1133">Transmembrane helix</keyword>
<dbReference type="AlphaFoldDB" id="A0A157SS77"/>
<dbReference type="GO" id="GO:0015627">
    <property type="term" value="C:type II protein secretion system complex"/>
    <property type="evidence" value="ECO:0007669"/>
    <property type="project" value="UniProtKB-UniRule"/>
</dbReference>
<evidence type="ECO:0000256" key="6">
    <source>
        <dbReference type="ARBA" id="ARBA00022692"/>
    </source>
</evidence>
<dbReference type="GO" id="GO:0015628">
    <property type="term" value="P:protein secretion by the type II secretion system"/>
    <property type="evidence" value="ECO:0007669"/>
    <property type="project" value="UniProtKB-UniRule"/>
</dbReference>
<dbReference type="GO" id="GO:0005886">
    <property type="term" value="C:plasma membrane"/>
    <property type="evidence" value="ECO:0007669"/>
    <property type="project" value="UniProtKB-SubCell"/>
</dbReference>
<evidence type="ECO:0000256" key="1">
    <source>
        <dbReference type="ARBA" id="ARBA00004377"/>
    </source>
</evidence>
<comment type="PTM">
    <text evidence="9">Cleaved by prepilin peptidase.</text>
</comment>
<organism evidence="11 12">
    <name type="scientific">Bordetella ansorpii</name>
    <dbReference type="NCBI Taxonomy" id="288768"/>
    <lineage>
        <taxon>Bacteria</taxon>
        <taxon>Pseudomonadati</taxon>
        <taxon>Pseudomonadota</taxon>
        <taxon>Betaproteobacteria</taxon>
        <taxon>Burkholderiales</taxon>
        <taxon>Alcaligenaceae</taxon>
        <taxon>Bordetella</taxon>
    </lineage>
</organism>